<keyword evidence="3 6" id="KW-0812">Transmembrane</keyword>
<dbReference type="Proteomes" id="UP000289465">
    <property type="component" value="Unassembled WGS sequence"/>
</dbReference>
<reference evidence="7 8" key="1">
    <citation type="submission" date="2018-07" db="EMBL/GenBank/DDBJ databases">
        <authorList>
            <person name="Peeters C."/>
        </authorList>
    </citation>
    <scope>NUCLEOTIDE SEQUENCE [LARGE SCALE GENOMIC DNA]</scope>
    <source>
        <strain evidence="7 8">LMG 30378</strain>
    </source>
</reference>
<dbReference type="EMBL" id="UFQC01000025">
    <property type="protein sequence ID" value="SSW70683.1"/>
    <property type="molecule type" value="Genomic_DNA"/>
</dbReference>
<dbReference type="InterPro" id="IPR045214">
    <property type="entry name" value="Surf1/Surf4"/>
</dbReference>
<name>A0A446CS57_9BURK</name>
<feature type="transmembrane region" description="Helical" evidence="6">
    <location>
        <begin position="20"/>
        <end position="42"/>
    </location>
</feature>
<gene>
    <name evidence="7" type="ORF">AVE30378_04206</name>
</gene>
<keyword evidence="5 6" id="KW-0472">Membrane</keyword>
<comment type="subcellular location">
    <subcellularLocation>
        <location evidence="6">Cell membrane</location>
        <topology evidence="6">Multi-pass membrane protein</topology>
    </subcellularLocation>
    <subcellularLocation>
        <location evidence="1">Membrane</location>
    </subcellularLocation>
</comment>
<dbReference type="RefSeq" id="WP_129243043.1">
    <property type="nucleotide sequence ID" value="NZ_UFQC01000025.1"/>
</dbReference>
<evidence type="ECO:0000256" key="3">
    <source>
        <dbReference type="ARBA" id="ARBA00022692"/>
    </source>
</evidence>
<dbReference type="GO" id="GO:0005886">
    <property type="term" value="C:plasma membrane"/>
    <property type="evidence" value="ECO:0007669"/>
    <property type="project" value="UniProtKB-SubCell"/>
</dbReference>
<evidence type="ECO:0000256" key="6">
    <source>
        <dbReference type="RuleBase" id="RU363076"/>
    </source>
</evidence>
<dbReference type="OrthoDB" id="9807214at2"/>
<keyword evidence="4 6" id="KW-1133">Transmembrane helix</keyword>
<proteinExistence type="inferred from homology"/>
<protein>
    <recommendedName>
        <fullName evidence="6">SURF1-like protein</fullName>
    </recommendedName>
</protein>
<comment type="similarity">
    <text evidence="2 6">Belongs to the SURF1 family.</text>
</comment>
<evidence type="ECO:0000256" key="2">
    <source>
        <dbReference type="ARBA" id="ARBA00007165"/>
    </source>
</evidence>
<evidence type="ECO:0000313" key="8">
    <source>
        <dbReference type="Proteomes" id="UP000289465"/>
    </source>
</evidence>
<dbReference type="PANTHER" id="PTHR23427:SF2">
    <property type="entry name" value="SURFEIT LOCUS PROTEIN 1"/>
    <property type="match status" value="1"/>
</dbReference>
<evidence type="ECO:0000313" key="7">
    <source>
        <dbReference type="EMBL" id="SSW70683.1"/>
    </source>
</evidence>
<organism evidence="7 8">
    <name type="scientific">Achromobacter veterisilvae</name>
    <dbReference type="NCBI Taxonomy" id="2069367"/>
    <lineage>
        <taxon>Bacteria</taxon>
        <taxon>Pseudomonadati</taxon>
        <taxon>Pseudomonadota</taxon>
        <taxon>Betaproteobacteria</taxon>
        <taxon>Burkholderiales</taxon>
        <taxon>Alcaligenaceae</taxon>
        <taxon>Achromobacter</taxon>
    </lineage>
</organism>
<dbReference type="CDD" id="cd06662">
    <property type="entry name" value="SURF1"/>
    <property type="match status" value="1"/>
</dbReference>
<sequence>MPAVKESSSGDTPRKPRSAATLVILGVVAAAIFAGLCALGTWQVHRLAWKRALIAQVDARAHAPAAPAPGRGEWPALTSGNAEYRRVSAAGVYQYDRQTLVQAATELGSGYWVMTPLQLADGGTVLVNRGFVLPEWRKGQAGSAQPPAPASVTGLLRMGEPGSGFLRNNDPAANLWYSRDLPAIAAARGLTDVAPYFIDADADPGGERDARKAPIGGLTVLAFPNNHLVYAITWYALAAMVLVGAFIFVREEKRARRKG</sequence>
<keyword evidence="6" id="KW-1003">Cell membrane</keyword>
<dbReference type="InterPro" id="IPR002994">
    <property type="entry name" value="Surf1/Shy1"/>
</dbReference>
<accession>A0A446CS57</accession>
<evidence type="ECO:0000256" key="1">
    <source>
        <dbReference type="ARBA" id="ARBA00004370"/>
    </source>
</evidence>
<dbReference type="AlphaFoldDB" id="A0A446CS57"/>
<dbReference type="PROSITE" id="PS50895">
    <property type="entry name" value="SURF1"/>
    <property type="match status" value="1"/>
</dbReference>
<evidence type="ECO:0000256" key="5">
    <source>
        <dbReference type="ARBA" id="ARBA00023136"/>
    </source>
</evidence>
<dbReference type="PANTHER" id="PTHR23427">
    <property type="entry name" value="SURFEIT LOCUS PROTEIN"/>
    <property type="match status" value="1"/>
</dbReference>
<dbReference type="Pfam" id="PF02104">
    <property type="entry name" value="SURF1"/>
    <property type="match status" value="1"/>
</dbReference>
<evidence type="ECO:0000256" key="4">
    <source>
        <dbReference type="ARBA" id="ARBA00022989"/>
    </source>
</evidence>
<feature type="transmembrane region" description="Helical" evidence="6">
    <location>
        <begin position="228"/>
        <end position="249"/>
    </location>
</feature>